<evidence type="ECO:0000313" key="1">
    <source>
        <dbReference type="EMBL" id="DAD70256.1"/>
    </source>
</evidence>
<proteinExistence type="predicted"/>
<protein>
    <submittedName>
        <fullName evidence="1">Uncharacterized protein</fullName>
    </submittedName>
</protein>
<dbReference type="EMBL" id="BK015862">
    <property type="protein sequence ID" value="DAD70256.1"/>
    <property type="molecule type" value="Genomic_DNA"/>
</dbReference>
<accession>A0A8S5LK89</accession>
<name>A0A8S5LK89_9CAUD</name>
<sequence length="29" mass="3560">MERLEGFEPSHLVPEFCFIWEELFFKSVI</sequence>
<reference evidence="1" key="1">
    <citation type="journal article" date="2021" name="Proc. Natl. Acad. Sci. U.S.A.">
        <title>A Catalog of Tens of Thousands of Viruses from Human Metagenomes Reveals Hidden Associations with Chronic Diseases.</title>
        <authorList>
            <person name="Tisza M.J."/>
            <person name="Buck C.B."/>
        </authorList>
    </citation>
    <scope>NUCLEOTIDE SEQUENCE</scope>
    <source>
        <strain evidence="1">CtXPh6</strain>
    </source>
</reference>
<organism evidence="1">
    <name type="scientific">Siphoviridae sp. ctXPh6</name>
    <dbReference type="NCBI Taxonomy" id="2827578"/>
    <lineage>
        <taxon>Viruses</taxon>
        <taxon>Duplodnaviria</taxon>
        <taxon>Heunggongvirae</taxon>
        <taxon>Uroviricota</taxon>
        <taxon>Caudoviricetes</taxon>
    </lineage>
</organism>